<dbReference type="Proteomes" id="UP000011116">
    <property type="component" value="Chromosome 5H"/>
</dbReference>
<proteinExistence type="predicted"/>
<dbReference type="Gramene" id="HORVU.MOREX.r3.5HG0479890.1">
    <property type="protein sequence ID" value="HORVU.MOREX.r3.5HG0479890.1.CDS1"/>
    <property type="gene ID" value="HORVU.MOREX.r3.5HG0479890"/>
</dbReference>
<feature type="region of interest" description="Disordered" evidence="1">
    <location>
        <begin position="1"/>
        <end position="29"/>
    </location>
</feature>
<protein>
    <submittedName>
        <fullName evidence="2">Uncharacterized protein</fullName>
    </submittedName>
</protein>
<dbReference type="AlphaFoldDB" id="A0A8I6XYL2"/>
<feature type="compositionally biased region" description="Basic and acidic residues" evidence="1">
    <location>
        <begin position="1"/>
        <end position="23"/>
    </location>
</feature>
<organism evidence="2 3">
    <name type="scientific">Hordeum vulgare subsp. vulgare</name>
    <name type="common">Domesticated barley</name>
    <dbReference type="NCBI Taxonomy" id="112509"/>
    <lineage>
        <taxon>Eukaryota</taxon>
        <taxon>Viridiplantae</taxon>
        <taxon>Streptophyta</taxon>
        <taxon>Embryophyta</taxon>
        <taxon>Tracheophyta</taxon>
        <taxon>Spermatophyta</taxon>
        <taxon>Magnoliopsida</taxon>
        <taxon>Liliopsida</taxon>
        <taxon>Poales</taxon>
        <taxon>Poaceae</taxon>
        <taxon>BOP clade</taxon>
        <taxon>Pooideae</taxon>
        <taxon>Triticodae</taxon>
        <taxon>Triticeae</taxon>
        <taxon>Hordeinae</taxon>
        <taxon>Hordeum</taxon>
    </lineage>
</organism>
<name>A0A8I6XYL2_HORVV</name>
<reference evidence="2" key="3">
    <citation type="submission" date="2022-01" db="UniProtKB">
        <authorList>
            <consortium name="EnsemblPlants"/>
        </authorList>
    </citation>
    <scope>IDENTIFICATION</scope>
    <source>
        <strain evidence="2">subsp. vulgare</strain>
    </source>
</reference>
<reference evidence="3" key="1">
    <citation type="journal article" date="2012" name="Nature">
        <title>A physical, genetic and functional sequence assembly of the barley genome.</title>
        <authorList>
            <consortium name="The International Barley Genome Sequencing Consortium"/>
            <person name="Mayer K.F."/>
            <person name="Waugh R."/>
            <person name="Brown J.W."/>
            <person name="Schulman A."/>
            <person name="Langridge P."/>
            <person name="Platzer M."/>
            <person name="Fincher G.B."/>
            <person name="Muehlbauer G.J."/>
            <person name="Sato K."/>
            <person name="Close T.J."/>
            <person name="Wise R.P."/>
            <person name="Stein N."/>
        </authorList>
    </citation>
    <scope>NUCLEOTIDE SEQUENCE [LARGE SCALE GENOMIC DNA]</scope>
    <source>
        <strain evidence="3">cv. Morex</strain>
    </source>
</reference>
<accession>A0A8I6XYL2</accession>
<keyword evidence="3" id="KW-1185">Reference proteome</keyword>
<dbReference type="EnsemblPlants" id="HORVU.MOREX.r3.5HG0479890.1">
    <property type="protein sequence ID" value="HORVU.MOREX.r3.5HG0479890.1.CDS1"/>
    <property type="gene ID" value="HORVU.MOREX.r3.5HG0479890"/>
</dbReference>
<feature type="region of interest" description="Disordered" evidence="1">
    <location>
        <begin position="60"/>
        <end position="79"/>
    </location>
</feature>
<reference evidence="2" key="2">
    <citation type="submission" date="2020-10" db="EMBL/GenBank/DDBJ databases">
        <authorList>
            <person name="Scholz U."/>
            <person name="Mascher M."/>
            <person name="Fiebig A."/>
        </authorList>
    </citation>
    <scope>NUCLEOTIDE SEQUENCE [LARGE SCALE GENOMIC DNA]</scope>
    <source>
        <strain evidence="2">cv. Morex</strain>
    </source>
</reference>
<feature type="compositionally biased region" description="Basic and acidic residues" evidence="1">
    <location>
        <begin position="84"/>
        <end position="98"/>
    </location>
</feature>
<feature type="compositionally biased region" description="Low complexity" evidence="1">
    <location>
        <begin position="60"/>
        <end position="76"/>
    </location>
</feature>
<feature type="region of interest" description="Disordered" evidence="1">
    <location>
        <begin position="84"/>
        <end position="115"/>
    </location>
</feature>
<sequence length="190" mass="21105">MDGHGNEGDDVERRRRSGSDAARKPVSRRWLKYGLRPPPLFECRELEEYEHELAARCIGSSGSSAAGSSSTGASSSRTVTLVKRRAEEHGPLTVKLEDDAGELPGGVIGPEDYLPPEQEDHLMRAIMERSVREVAEDAARNRRELEIEQIFLEQGITASQASASKEVDLRMLKAEQDNIWIDLDSTSDEE</sequence>
<evidence type="ECO:0000256" key="1">
    <source>
        <dbReference type="SAM" id="MobiDB-lite"/>
    </source>
</evidence>
<evidence type="ECO:0000313" key="3">
    <source>
        <dbReference type="Proteomes" id="UP000011116"/>
    </source>
</evidence>
<evidence type="ECO:0000313" key="2">
    <source>
        <dbReference type="EnsemblPlants" id="HORVU.MOREX.r3.5HG0479890.1.CDS1"/>
    </source>
</evidence>